<protein>
    <submittedName>
        <fullName evidence="2">DUF2834 domain-containing protein</fullName>
    </submittedName>
</protein>
<feature type="transmembrane region" description="Helical" evidence="1">
    <location>
        <begin position="72"/>
        <end position="92"/>
    </location>
</feature>
<keyword evidence="1" id="KW-0812">Transmembrane</keyword>
<evidence type="ECO:0000256" key="1">
    <source>
        <dbReference type="SAM" id="Phobius"/>
    </source>
</evidence>
<dbReference type="AlphaFoldDB" id="A0AAW6VI66"/>
<reference evidence="2" key="1">
    <citation type="journal article" date="2023" name="Antibiotics">
        <title>Genomic Characterization of Antibiotic-Resistant Campylobacterales Isolated from Chilean Poultry Meat.</title>
        <authorList>
            <person name="Concha-Toloza M."/>
            <person name="Lopez-Cantillo M."/>
            <person name="Molina-Mora J.A."/>
            <person name="Collado L."/>
        </authorList>
    </citation>
    <scope>NUCLEOTIDE SEQUENCE</scope>
    <source>
        <strain evidence="2">FR1p153A2</strain>
    </source>
</reference>
<comment type="caution">
    <text evidence="2">The sequence shown here is derived from an EMBL/GenBank/DDBJ whole genome shotgun (WGS) entry which is preliminary data.</text>
</comment>
<evidence type="ECO:0000313" key="3">
    <source>
        <dbReference type="Proteomes" id="UP001237501"/>
    </source>
</evidence>
<organism evidence="2 3">
    <name type="scientific">Aliarcobacter butzleri</name>
    <dbReference type="NCBI Taxonomy" id="28197"/>
    <lineage>
        <taxon>Bacteria</taxon>
        <taxon>Pseudomonadati</taxon>
        <taxon>Campylobacterota</taxon>
        <taxon>Epsilonproteobacteria</taxon>
        <taxon>Campylobacterales</taxon>
        <taxon>Arcobacteraceae</taxon>
        <taxon>Aliarcobacter</taxon>
    </lineage>
</organism>
<evidence type="ECO:0000313" key="2">
    <source>
        <dbReference type="EMBL" id="MDK2041440.1"/>
    </source>
</evidence>
<dbReference type="EMBL" id="JAQTJK010000006">
    <property type="protein sequence ID" value="MDK2041440.1"/>
    <property type="molecule type" value="Genomic_DNA"/>
</dbReference>
<reference evidence="2" key="2">
    <citation type="submission" date="2023-02" db="EMBL/GenBank/DDBJ databases">
        <authorList>
            <person name="Concha-Toloza M."/>
            <person name="Lopez-Cantillo M."/>
            <person name="Molina-Mora J."/>
            <person name="Collado L."/>
        </authorList>
    </citation>
    <scope>NUCLEOTIDE SEQUENCE</scope>
    <source>
        <strain evidence="2">FR1p153A2</strain>
    </source>
</reference>
<name>A0AAW6VI66_9BACT</name>
<dbReference type="Pfam" id="PF11196">
    <property type="entry name" value="DUF2834"/>
    <property type="match status" value="1"/>
</dbReference>
<gene>
    <name evidence="2" type="ORF">PT517_06520</name>
</gene>
<sequence>MYALLTIIGIILPFSQFMMWLNDHGFNFILFFQHIVENPIATFAWLDVVVTVIVIVFMVINDGNNLKMERLWIPIVASLIGGASVGLPLFLYMKQSHLEKVGCTKK</sequence>
<dbReference type="InterPro" id="IPR021362">
    <property type="entry name" value="DUF2834"/>
</dbReference>
<feature type="transmembrane region" description="Helical" evidence="1">
    <location>
        <begin position="43"/>
        <end position="60"/>
    </location>
</feature>
<keyword evidence="1" id="KW-0472">Membrane</keyword>
<accession>A0AAW6VI66</accession>
<dbReference type="RefSeq" id="WP_226812901.1">
    <property type="nucleotide sequence ID" value="NZ_CABVRK010000032.1"/>
</dbReference>
<proteinExistence type="predicted"/>
<keyword evidence="1" id="KW-1133">Transmembrane helix</keyword>
<dbReference type="Proteomes" id="UP001237501">
    <property type="component" value="Unassembled WGS sequence"/>
</dbReference>